<accession>A0A9D4IVE5</accession>
<dbReference type="Proteomes" id="UP000828390">
    <property type="component" value="Unassembled WGS sequence"/>
</dbReference>
<dbReference type="EMBL" id="JAIWYP010000008">
    <property type="protein sequence ID" value="KAH3789681.1"/>
    <property type="molecule type" value="Genomic_DNA"/>
</dbReference>
<proteinExistence type="predicted"/>
<reference evidence="3" key="1">
    <citation type="journal article" date="2019" name="bioRxiv">
        <title>The Genome of the Zebra Mussel, Dreissena polymorpha: A Resource for Invasive Species Research.</title>
        <authorList>
            <person name="McCartney M.A."/>
            <person name="Auch B."/>
            <person name="Kono T."/>
            <person name="Mallez S."/>
            <person name="Zhang Y."/>
            <person name="Obille A."/>
            <person name="Becker A."/>
            <person name="Abrahante J.E."/>
            <person name="Garbe J."/>
            <person name="Badalamenti J.P."/>
            <person name="Herman A."/>
            <person name="Mangelson H."/>
            <person name="Liachko I."/>
            <person name="Sullivan S."/>
            <person name="Sone E.D."/>
            <person name="Koren S."/>
            <person name="Silverstein K.A.T."/>
            <person name="Beckman K.B."/>
            <person name="Gohl D.M."/>
        </authorList>
    </citation>
    <scope>NUCLEOTIDE SEQUENCE</scope>
    <source>
        <strain evidence="3">Duluth1</strain>
        <tissue evidence="3">Whole animal</tissue>
    </source>
</reference>
<evidence type="ECO:0000313" key="4">
    <source>
        <dbReference type="Proteomes" id="UP000828390"/>
    </source>
</evidence>
<organism evidence="3 4">
    <name type="scientific">Dreissena polymorpha</name>
    <name type="common">Zebra mussel</name>
    <name type="synonym">Mytilus polymorpha</name>
    <dbReference type="NCBI Taxonomy" id="45954"/>
    <lineage>
        <taxon>Eukaryota</taxon>
        <taxon>Metazoa</taxon>
        <taxon>Spiralia</taxon>
        <taxon>Lophotrochozoa</taxon>
        <taxon>Mollusca</taxon>
        <taxon>Bivalvia</taxon>
        <taxon>Autobranchia</taxon>
        <taxon>Heteroconchia</taxon>
        <taxon>Euheterodonta</taxon>
        <taxon>Imparidentia</taxon>
        <taxon>Neoheterodontei</taxon>
        <taxon>Myida</taxon>
        <taxon>Dreissenoidea</taxon>
        <taxon>Dreissenidae</taxon>
        <taxon>Dreissena</taxon>
    </lineage>
</organism>
<name>A0A9D4IVE5_DREPO</name>
<comment type="caution">
    <text evidence="3">The sequence shown here is derived from an EMBL/GenBank/DDBJ whole genome shotgun (WGS) entry which is preliminary data.</text>
</comment>
<feature type="transmembrane region" description="Helical" evidence="2">
    <location>
        <begin position="864"/>
        <end position="890"/>
    </location>
</feature>
<sequence length="923" mass="101714">MFIFWLDCLGSTAPVEVNLWYVSTAINNSCAAHAHPISDIFCEFPQLFSEDRGRCEPFENVTCGDRFTPVTPCEYPNSNCSRPNGTHVPLCVCDPDRNINYDFCVNFNKSDGAYHWPGTVWSQSYLKCTKNRTIALQCDIHSEIFDHLREMCDSPKNIVQRAVESSQISDIPSSFLFLVSSIIWQKEEIAAKKTREDFSDVSIQRTQSMTFPSTPNVYPPDINQSKTSSKQTDVLSSDVGRVDPDSSDCNTSVLISTVNTNELTISLNAESSRLISSERTISGIDLVMELVNITYLSLRDSITTSVTFEPSARGSGTSSIRTVYLSSFQYIHHGNIMSSPIFEISLLPTSAQPSASTSMSLLPTVVMQQMPLRLTDTAIKSTIISNFTFRASTGDDALNSPGITHIERSSTHIYSSQNISQASSSHALSISHTHAPFLTTSPVNSALARTGSPFLHEPFSTLVVDTETYELTTLHNHTPYRQMYTSFILPITTSSTLSSLVNTLTSSSLVNTLTSLTSQVKEDLSSFDQNENSDNLLSVRITKILQIKSINAFISSATIVKSAFYERLFKSNADNIKETSSSTIKSTSFETIASSVSNLSTSINYVVENKTSKTYVISPKVTFSTDEAFDITSFTKLVISSLIIKPTRSLKELEATRETCLSEHSKDIAHVLKSSMTDISDCLHDTPDISSTHSNTYYQDTHTISSSTKATYSFRSTPTSAQMSLTPTTHLDTRTVQRSLVLQTLLILTTTFSTLKATPIYLETSKYYTNSLIIKQISQTDVKNEDSTIATNEKSFSPMPLMTPSLKVKRSITRKDYLLTNNINSTVAMKTAFISTSTAFSSVTGTVNNTLSENAFKDDKNNNALGITLFLSGTGCVLFVLVVACVVCVVRSKAAAAKKPISNLELSAEEWIPIPENKVIEFE</sequence>
<keyword evidence="4" id="KW-1185">Reference proteome</keyword>
<evidence type="ECO:0000256" key="2">
    <source>
        <dbReference type="SAM" id="Phobius"/>
    </source>
</evidence>
<keyword evidence="2" id="KW-0812">Transmembrane</keyword>
<keyword evidence="2" id="KW-1133">Transmembrane helix</keyword>
<gene>
    <name evidence="3" type="ORF">DPMN_167867</name>
</gene>
<keyword evidence="2" id="KW-0472">Membrane</keyword>
<feature type="compositionally biased region" description="Polar residues" evidence="1">
    <location>
        <begin position="210"/>
        <end position="235"/>
    </location>
</feature>
<dbReference type="AlphaFoldDB" id="A0A9D4IVE5"/>
<reference evidence="3" key="2">
    <citation type="submission" date="2020-11" db="EMBL/GenBank/DDBJ databases">
        <authorList>
            <person name="McCartney M.A."/>
            <person name="Auch B."/>
            <person name="Kono T."/>
            <person name="Mallez S."/>
            <person name="Becker A."/>
            <person name="Gohl D.M."/>
            <person name="Silverstein K.A.T."/>
            <person name="Koren S."/>
            <person name="Bechman K.B."/>
            <person name="Herman A."/>
            <person name="Abrahante J.E."/>
            <person name="Garbe J."/>
        </authorList>
    </citation>
    <scope>NUCLEOTIDE SEQUENCE</scope>
    <source>
        <strain evidence="3">Duluth1</strain>
        <tissue evidence="3">Whole animal</tissue>
    </source>
</reference>
<evidence type="ECO:0000256" key="1">
    <source>
        <dbReference type="SAM" id="MobiDB-lite"/>
    </source>
</evidence>
<feature type="region of interest" description="Disordered" evidence="1">
    <location>
        <begin position="210"/>
        <end position="244"/>
    </location>
</feature>
<evidence type="ECO:0000313" key="3">
    <source>
        <dbReference type="EMBL" id="KAH3789681.1"/>
    </source>
</evidence>
<protein>
    <submittedName>
        <fullName evidence="3">Uncharacterized protein</fullName>
    </submittedName>
</protein>